<dbReference type="InterPro" id="IPR036291">
    <property type="entry name" value="NAD(P)-bd_dom_sf"/>
</dbReference>
<name>A0ABV8U5Z0_9PROT</name>
<dbReference type="GO" id="GO:0033711">
    <property type="term" value="F:4-phosphoerythronate dehydrogenase activity"/>
    <property type="evidence" value="ECO:0007669"/>
    <property type="project" value="UniProtKB-EC"/>
</dbReference>
<feature type="domain" description="NAD-dependent epimerase/dehydratase" evidence="2">
    <location>
        <begin position="64"/>
        <end position="210"/>
    </location>
</feature>
<organism evidence="3 4">
    <name type="scientific">Kordiimonas lipolytica</name>
    <dbReference type="NCBI Taxonomy" id="1662421"/>
    <lineage>
        <taxon>Bacteria</taxon>
        <taxon>Pseudomonadati</taxon>
        <taxon>Pseudomonadota</taxon>
        <taxon>Alphaproteobacteria</taxon>
        <taxon>Kordiimonadales</taxon>
        <taxon>Kordiimonadaceae</taxon>
        <taxon>Kordiimonas</taxon>
    </lineage>
</organism>
<dbReference type="PANTHER" id="PTHR43574">
    <property type="entry name" value="EPIMERASE-RELATED"/>
    <property type="match status" value="1"/>
</dbReference>
<dbReference type="EMBL" id="JBHSCR010000001">
    <property type="protein sequence ID" value="MFC4346611.1"/>
    <property type="molecule type" value="Genomic_DNA"/>
</dbReference>
<dbReference type="Pfam" id="PF01370">
    <property type="entry name" value="Epimerase"/>
    <property type="match status" value="1"/>
</dbReference>
<evidence type="ECO:0000256" key="1">
    <source>
        <dbReference type="ARBA" id="ARBA00023027"/>
    </source>
</evidence>
<evidence type="ECO:0000313" key="4">
    <source>
        <dbReference type="Proteomes" id="UP001595776"/>
    </source>
</evidence>
<evidence type="ECO:0000259" key="2">
    <source>
        <dbReference type="Pfam" id="PF01370"/>
    </source>
</evidence>
<protein>
    <submittedName>
        <fullName evidence="3">SDR family oxidoreductase</fullName>
        <ecNumber evidence="3">1.1.1.290</ecNumber>
    </submittedName>
</protein>
<dbReference type="Proteomes" id="UP001595776">
    <property type="component" value="Unassembled WGS sequence"/>
</dbReference>
<reference evidence="4" key="1">
    <citation type="journal article" date="2019" name="Int. J. Syst. Evol. Microbiol.">
        <title>The Global Catalogue of Microorganisms (GCM) 10K type strain sequencing project: providing services to taxonomists for standard genome sequencing and annotation.</title>
        <authorList>
            <consortium name="The Broad Institute Genomics Platform"/>
            <consortium name="The Broad Institute Genome Sequencing Center for Infectious Disease"/>
            <person name="Wu L."/>
            <person name="Ma J."/>
        </authorList>
    </citation>
    <scope>NUCLEOTIDE SEQUENCE [LARGE SCALE GENOMIC DNA]</scope>
    <source>
        <strain evidence="4">CGMCC 1.15304</strain>
    </source>
</reference>
<accession>A0ABV8U5Z0</accession>
<dbReference type="EC" id="1.1.1.290" evidence="3"/>
<keyword evidence="1" id="KW-0520">NAD</keyword>
<dbReference type="Gene3D" id="3.40.50.720">
    <property type="entry name" value="NAD(P)-binding Rossmann-like Domain"/>
    <property type="match status" value="1"/>
</dbReference>
<dbReference type="CDD" id="cd05266">
    <property type="entry name" value="SDR_a4"/>
    <property type="match status" value="1"/>
</dbReference>
<proteinExistence type="predicted"/>
<dbReference type="RefSeq" id="WP_068148066.1">
    <property type="nucleotide sequence ID" value="NZ_JBHSCR010000001.1"/>
</dbReference>
<keyword evidence="3" id="KW-0560">Oxidoreductase</keyword>
<gene>
    <name evidence="3" type="ORF">ACFO5Q_01965</name>
</gene>
<sequence length="288" mass="31303">MSNNPHLMIFGPGFSARAIAKKAQDAGWTVSGTYRNPDKVEELKALSIAPVAFNADDLKSALEGVTHWLVSTAPDAEGDPVLRLLKNHLGQLNAPKWIGYLSSTNVYGDHGGAWVDEDTPPAPSLDRGKRRVEAENSWRQVADTLGASLHIFRLAGIYGPGRNAVRSLLDGKARRIVKPGQKFSRIHVADIAQTVWAAMNRACPTGIFNLADDTPCAPQDVILEAATAMGITPPPEIPLEQADMSPMARSFYAESKLVRNDRIKKDLGINLIYPSFSDALPDLIKSEK</sequence>
<comment type="caution">
    <text evidence="3">The sequence shown here is derived from an EMBL/GenBank/DDBJ whole genome shotgun (WGS) entry which is preliminary data.</text>
</comment>
<evidence type="ECO:0000313" key="3">
    <source>
        <dbReference type="EMBL" id="MFC4346611.1"/>
    </source>
</evidence>
<dbReference type="SUPFAM" id="SSF51735">
    <property type="entry name" value="NAD(P)-binding Rossmann-fold domains"/>
    <property type="match status" value="1"/>
</dbReference>
<dbReference type="InterPro" id="IPR001509">
    <property type="entry name" value="Epimerase_deHydtase"/>
</dbReference>
<keyword evidence="4" id="KW-1185">Reference proteome</keyword>